<proteinExistence type="predicted"/>
<accession>A0A955IAI7</accession>
<evidence type="ECO:0000313" key="2">
    <source>
        <dbReference type="EMBL" id="MCA9381044.1"/>
    </source>
</evidence>
<protein>
    <submittedName>
        <fullName evidence="2">Uncharacterized protein</fullName>
    </submittedName>
</protein>
<name>A0A955IAI7_9BACT</name>
<dbReference type="Proteomes" id="UP000775877">
    <property type="component" value="Unassembled WGS sequence"/>
</dbReference>
<reference evidence="2" key="1">
    <citation type="submission" date="2020-04" db="EMBL/GenBank/DDBJ databases">
        <authorList>
            <person name="Zhang T."/>
        </authorList>
    </citation>
    <scope>NUCLEOTIDE SEQUENCE</scope>
    <source>
        <strain evidence="2">HKST-UBA13</strain>
    </source>
</reference>
<evidence type="ECO:0000256" key="1">
    <source>
        <dbReference type="SAM" id="MobiDB-lite"/>
    </source>
</evidence>
<comment type="caution">
    <text evidence="2">The sequence shown here is derived from an EMBL/GenBank/DDBJ whole genome shotgun (WGS) entry which is preliminary data.</text>
</comment>
<gene>
    <name evidence="2" type="ORF">KC678_02165</name>
</gene>
<evidence type="ECO:0000313" key="3">
    <source>
        <dbReference type="Proteomes" id="UP000775877"/>
    </source>
</evidence>
<feature type="compositionally biased region" description="Polar residues" evidence="1">
    <location>
        <begin position="1"/>
        <end position="12"/>
    </location>
</feature>
<reference evidence="2" key="2">
    <citation type="journal article" date="2021" name="Microbiome">
        <title>Successional dynamics and alternative stable states in a saline activated sludge microbial community over 9 years.</title>
        <authorList>
            <person name="Wang Y."/>
            <person name="Ye J."/>
            <person name="Ju F."/>
            <person name="Liu L."/>
            <person name="Boyd J.A."/>
            <person name="Deng Y."/>
            <person name="Parks D.H."/>
            <person name="Jiang X."/>
            <person name="Yin X."/>
            <person name="Woodcroft B.J."/>
            <person name="Tyson G.W."/>
            <person name="Hugenholtz P."/>
            <person name="Polz M.F."/>
            <person name="Zhang T."/>
        </authorList>
    </citation>
    <scope>NUCLEOTIDE SEQUENCE</scope>
    <source>
        <strain evidence="2">HKST-UBA13</strain>
    </source>
</reference>
<dbReference type="AlphaFoldDB" id="A0A955IAI7"/>
<sequence length="104" mass="11942">MSENSLTDQILQDQEFPEQERPEQLDTSSCLSLINPKFSGKLTMAQENFIKGVVDLYNSTPNLKDTLLNFLRNGVRVENVSWNVHRKEIANPTIFRFRGTGLEQ</sequence>
<dbReference type="EMBL" id="JAGQLJ010000044">
    <property type="protein sequence ID" value="MCA9381044.1"/>
    <property type="molecule type" value="Genomic_DNA"/>
</dbReference>
<feature type="region of interest" description="Disordered" evidence="1">
    <location>
        <begin position="1"/>
        <end position="26"/>
    </location>
</feature>
<organism evidence="2 3">
    <name type="scientific">Candidatus Dojkabacteria bacterium</name>
    <dbReference type="NCBI Taxonomy" id="2099670"/>
    <lineage>
        <taxon>Bacteria</taxon>
        <taxon>Candidatus Dojkabacteria</taxon>
    </lineage>
</organism>